<reference evidence="3" key="1">
    <citation type="submission" date="2023-10" db="EMBL/GenBank/DDBJ databases">
        <title>Chromosome-level genome of the transformable northern wattle, Acacia crassicarpa.</title>
        <authorList>
            <person name="Massaro I."/>
            <person name="Sinha N.R."/>
            <person name="Poethig S."/>
            <person name="Leichty A.R."/>
        </authorList>
    </citation>
    <scope>NUCLEOTIDE SEQUENCE</scope>
    <source>
        <strain evidence="3">Acra3RX</strain>
        <tissue evidence="3">Leaf</tissue>
    </source>
</reference>
<proteinExistence type="predicted"/>
<evidence type="ECO:0000256" key="1">
    <source>
        <dbReference type="SAM" id="MobiDB-lite"/>
    </source>
</evidence>
<evidence type="ECO:0000313" key="3">
    <source>
        <dbReference type="EMBL" id="KAK4269782.1"/>
    </source>
</evidence>
<feature type="compositionally biased region" description="Basic residues" evidence="1">
    <location>
        <begin position="1"/>
        <end position="12"/>
    </location>
</feature>
<dbReference type="EMBL" id="JAWXYG010000006">
    <property type="protein sequence ID" value="KAK4269782.1"/>
    <property type="molecule type" value="Genomic_DNA"/>
</dbReference>
<keyword evidence="2" id="KW-0812">Transmembrane</keyword>
<feature type="transmembrane region" description="Helical" evidence="2">
    <location>
        <begin position="35"/>
        <end position="55"/>
    </location>
</feature>
<evidence type="ECO:0000313" key="4">
    <source>
        <dbReference type="Proteomes" id="UP001293593"/>
    </source>
</evidence>
<feature type="transmembrane region" description="Helical" evidence="2">
    <location>
        <begin position="70"/>
        <end position="89"/>
    </location>
</feature>
<gene>
    <name evidence="3" type="ORF">QN277_022894</name>
</gene>
<protein>
    <submittedName>
        <fullName evidence="3">Uncharacterized protein</fullName>
    </submittedName>
</protein>
<keyword evidence="2" id="KW-1133">Transmembrane helix</keyword>
<organism evidence="3 4">
    <name type="scientific">Acacia crassicarpa</name>
    <name type="common">northern wattle</name>
    <dbReference type="NCBI Taxonomy" id="499986"/>
    <lineage>
        <taxon>Eukaryota</taxon>
        <taxon>Viridiplantae</taxon>
        <taxon>Streptophyta</taxon>
        <taxon>Embryophyta</taxon>
        <taxon>Tracheophyta</taxon>
        <taxon>Spermatophyta</taxon>
        <taxon>Magnoliopsida</taxon>
        <taxon>eudicotyledons</taxon>
        <taxon>Gunneridae</taxon>
        <taxon>Pentapetalae</taxon>
        <taxon>rosids</taxon>
        <taxon>fabids</taxon>
        <taxon>Fabales</taxon>
        <taxon>Fabaceae</taxon>
        <taxon>Caesalpinioideae</taxon>
        <taxon>mimosoid clade</taxon>
        <taxon>Acacieae</taxon>
        <taxon>Acacia</taxon>
    </lineage>
</organism>
<feature type="compositionally biased region" description="Polar residues" evidence="1">
    <location>
        <begin position="16"/>
        <end position="28"/>
    </location>
</feature>
<dbReference type="AlphaFoldDB" id="A0AAE1MJ75"/>
<keyword evidence="2" id="KW-0472">Membrane</keyword>
<name>A0AAE1MJ75_9FABA</name>
<dbReference type="Proteomes" id="UP001293593">
    <property type="component" value="Unassembled WGS sequence"/>
</dbReference>
<accession>A0AAE1MJ75</accession>
<comment type="caution">
    <text evidence="3">The sequence shown here is derived from an EMBL/GenBank/DDBJ whole genome shotgun (WGS) entry which is preliminary data.</text>
</comment>
<feature type="region of interest" description="Disordered" evidence="1">
    <location>
        <begin position="1"/>
        <end position="29"/>
    </location>
</feature>
<sequence length="96" mass="10872">MGAKSLKRRPIKQHNPEPQASMASSQRKIGSPRKVFVLLSASLTIAVIGLLAIWSYSRHSFESGVSYERWVVWSTNFLTTLMPSLRAFFMLKMIPC</sequence>
<evidence type="ECO:0000256" key="2">
    <source>
        <dbReference type="SAM" id="Phobius"/>
    </source>
</evidence>
<keyword evidence="4" id="KW-1185">Reference proteome</keyword>